<reference evidence="6" key="1">
    <citation type="journal article" date="2020" name="mSystems">
        <title>Genome- and Community-Level Interaction Insights into Carbon Utilization and Element Cycling Functions of Hydrothermarchaeota in Hydrothermal Sediment.</title>
        <authorList>
            <person name="Zhou Z."/>
            <person name="Liu Y."/>
            <person name="Xu W."/>
            <person name="Pan J."/>
            <person name="Luo Z.H."/>
            <person name="Li M."/>
        </authorList>
    </citation>
    <scope>NUCLEOTIDE SEQUENCE [LARGE SCALE GENOMIC DNA]</scope>
    <source>
        <strain evidence="6">SpSt-110</strain>
    </source>
</reference>
<dbReference type="PANTHER" id="PTHR21668">
    <property type="entry name" value="EIF-1A"/>
    <property type="match status" value="1"/>
</dbReference>
<dbReference type="Pfam" id="PF01176">
    <property type="entry name" value="eIF-1a"/>
    <property type="match status" value="1"/>
</dbReference>
<dbReference type="InterPro" id="IPR006196">
    <property type="entry name" value="RNA-binding_domain_S1_IF1"/>
</dbReference>
<dbReference type="SMART" id="SM00652">
    <property type="entry name" value="eIF1a"/>
    <property type="match status" value="1"/>
</dbReference>
<comment type="function">
    <text evidence="1 2">Seems to be required for maximal rate of protein biosynthesis. Enhances ribosome dissociation into subunits and stabilizes the binding of the initiator Met-tRNA(I) to 40 S ribosomal subunits.</text>
</comment>
<feature type="domain" description="S1-like" evidence="5">
    <location>
        <begin position="28"/>
        <end position="86"/>
    </location>
</feature>
<organism evidence="6">
    <name type="scientific">Thermogladius calderae</name>
    <dbReference type="NCBI Taxonomy" id="1200300"/>
    <lineage>
        <taxon>Archaea</taxon>
        <taxon>Thermoproteota</taxon>
        <taxon>Thermoprotei</taxon>
        <taxon>Desulfurococcales</taxon>
        <taxon>Desulfurococcaceae</taxon>
        <taxon>Thermogladius</taxon>
    </lineage>
</organism>
<dbReference type="GO" id="GO:0003743">
    <property type="term" value="F:translation initiation factor activity"/>
    <property type="evidence" value="ECO:0007669"/>
    <property type="project" value="UniProtKB-UniRule"/>
</dbReference>
<proteinExistence type="inferred from homology"/>
<evidence type="ECO:0000256" key="3">
    <source>
        <dbReference type="PROSITE-ProRule" id="PRU00181"/>
    </source>
</evidence>
<evidence type="ECO:0000256" key="4">
    <source>
        <dbReference type="SAM" id="MobiDB-lite"/>
    </source>
</evidence>
<dbReference type="InterPro" id="IPR012340">
    <property type="entry name" value="NA-bd_OB-fold"/>
</dbReference>
<protein>
    <recommendedName>
        <fullName evidence="2">Translation initiation factor 1A</fullName>
        <shortName evidence="2">aIF-1A</shortName>
    </recommendedName>
</protein>
<comment type="similarity">
    <text evidence="2">Belongs to the eIF-1A family.</text>
</comment>
<keyword evidence="2 3" id="KW-0648">Protein biosynthesis</keyword>
<evidence type="ECO:0000256" key="1">
    <source>
        <dbReference type="ARBA" id="ARBA00025502"/>
    </source>
</evidence>
<dbReference type="Gene3D" id="2.40.50.140">
    <property type="entry name" value="Nucleic acid-binding proteins"/>
    <property type="match status" value="1"/>
</dbReference>
<dbReference type="SUPFAM" id="SSF50249">
    <property type="entry name" value="Nucleic acid-binding proteins"/>
    <property type="match status" value="1"/>
</dbReference>
<dbReference type="AlphaFoldDB" id="A0A7J3XXV3"/>
<sequence length="111" mass="12436">MRLSKKSSSEPSSKEPPLPVEGTVICGVIKHLGGDYVLAKCIDGVDRKLRIPGKMRRRVWINEGDIVLAGIWDFSPEKGEVMYKYGRSELEKLMEKGVVSKEFIDAISELI</sequence>
<dbReference type="PROSITE" id="PS50832">
    <property type="entry name" value="S1_IF1_TYPE"/>
    <property type="match status" value="1"/>
</dbReference>
<accession>A0A7J3XXV3</accession>
<dbReference type="HAMAP" id="MF_00216">
    <property type="entry name" value="aIF_1A"/>
    <property type="match status" value="1"/>
</dbReference>
<evidence type="ECO:0000313" key="6">
    <source>
        <dbReference type="EMBL" id="HHP67534.1"/>
    </source>
</evidence>
<evidence type="ECO:0000256" key="2">
    <source>
        <dbReference type="HAMAP-Rule" id="MF_00216"/>
    </source>
</evidence>
<name>A0A7J3XXV3_9CREN</name>
<feature type="region of interest" description="Disordered" evidence="4">
    <location>
        <begin position="1"/>
        <end position="20"/>
    </location>
</feature>
<dbReference type="InterPro" id="IPR001253">
    <property type="entry name" value="TIF_eIF-1A"/>
</dbReference>
<comment type="caution">
    <text evidence="6">The sequence shown here is derived from an EMBL/GenBank/DDBJ whole genome shotgun (WGS) entry which is preliminary data.</text>
</comment>
<dbReference type="EMBL" id="DRYK01000028">
    <property type="protein sequence ID" value="HHP67534.1"/>
    <property type="molecule type" value="Genomic_DNA"/>
</dbReference>
<dbReference type="GO" id="GO:0003723">
    <property type="term" value="F:RNA binding"/>
    <property type="evidence" value="ECO:0007669"/>
    <property type="project" value="InterPro"/>
</dbReference>
<gene>
    <name evidence="2" type="primary">eif1a</name>
    <name evidence="6" type="ORF">ENM60_01895</name>
</gene>
<dbReference type="CDD" id="cd05793">
    <property type="entry name" value="S1_IF1A"/>
    <property type="match status" value="1"/>
</dbReference>
<evidence type="ECO:0000259" key="5">
    <source>
        <dbReference type="PROSITE" id="PS50832"/>
    </source>
</evidence>
<dbReference type="NCBIfam" id="NF003082">
    <property type="entry name" value="PRK04012.1-1"/>
    <property type="match status" value="1"/>
</dbReference>
<keyword evidence="2 3" id="KW-0396">Initiation factor</keyword>